<gene>
    <name evidence="2" type="ORF">NCTC8529_00615</name>
</gene>
<dbReference type="Proteomes" id="UP000268529">
    <property type="component" value="Chromosome"/>
</dbReference>
<name>A0AAX3FHH9_ACTEU</name>
<evidence type="ECO:0000256" key="1">
    <source>
        <dbReference type="SAM" id="Phobius"/>
    </source>
</evidence>
<feature type="transmembrane region" description="Helical" evidence="1">
    <location>
        <begin position="6"/>
        <end position="24"/>
    </location>
</feature>
<dbReference type="EMBL" id="LR134310">
    <property type="protein sequence ID" value="VEE90078.1"/>
    <property type="molecule type" value="Genomic_DNA"/>
</dbReference>
<reference evidence="2 3" key="1">
    <citation type="submission" date="2018-12" db="EMBL/GenBank/DDBJ databases">
        <authorList>
            <consortium name="Pathogen Informatics"/>
        </authorList>
    </citation>
    <scope>NUCLEOTIDE SEQUENCE [LARGE SCALE GENOMIC DNA]</scope>
    <source>
        <strain evidence="2 3">NCTC8529</strain>
    </source>
</reference>
<keyword evidence="1" id="KW-0472">Membrane</keyword>
<accession>A0AAX3FHH9</accession>
<sequence>MKDLLIIFKVTIGLFFLSTLYVAIKKKEVSMDLFLSGVDFFPYAFLLVACYYFYNKDK</sequence>
<proteinExistence type="predicted"/>
<feature type="transmembrane region" description="Helical" evidence="1">
    <location>
        <begin position="33"/>
        <end position="54"/>
    </location>
</feature>
<evidence type="ECO:0000313" key="2">
    <source>
        <dbReference type="EMBL" id="VEE90078.1"/>
    </source>
</evidence>
<protein>
    <submittedName>
        <fullName evidence="2">Uncharacterized protein</fullName>
    </submittedName>
</protein>
<dbReference type="AlphaFoldDB" id="A0AAX3FHH9"/>
<organism evidence="2 3">
    <name type="scientific">Actinobacillus equuli</name>
    <dbReference type="NCBI Taxonomy" id="718"/>
    <lineage>
        <taxon>Bacteria</taxon>
        <taxon>Pseudomonadati</taxon>
        <taxon>Pseudomonadota</taxon>
        <taxon>Gammaproteobacteria</taxon>
        <taxon>Pasteurellales</taxon>
        <taxon>Pasteurellaceae</taxon>
        <taxon>Actinobacillus</taxon>
    </lineage>
</organism>
<evidence type="ECO:0000313" key="3">
    <source>
        <dbReference type="Proteomes" id="UP000268529"/>
    </source>
</evidence>
<keyword evidence="1" id="KW-0812">Transmembrane</keyword>
<keyword evidence="1" id="KW-1133">Transmembrane helix</keyword>